<keyword evidence="6 12" id="KW-0418">Kinase</keyword>
<evidence type="ECO:0000259" key="10">
    <source>
        <dbReference type="PROSITE" id="PS50109"/>
    </source>
</evidence>
<dbReference type="FunFam" id="3.30.565.10:FF:000006">
    <property type="entry name" value="Sensor histidine kinase WalK"/>
    <property type="match status" value="1"/>
</dbReference>
<dbReference type="SUPFAM" id="SSF55785">
    <property type="entry name" value="PYP-like sensor domain (PAS domain)"/>
    <property type="match status" value="1"/>
</dbReference>
<dbReference type="InterPro" id="IPR003594">
    <property type="entry name" value="HATPase_dom"/>
</dbReference>
<dbReference type="AlphaFoldDB" id="A0A939IJ12"/>
<dbReference type="PANTHER" id="PTHR45453">
    <property type="entry name" value="PHOSPHATE REGULON SENSOR PROTEIN PHOR"/>
    <property type="match status" value="1"/>
</dbReference>
<dbReference type="InterPro" id="IPR003661">
    <property type="entry name" value="HisK_dim/P_dom"/>
</dbReference>
<dbReference type="CDD" id="cd00082">
    <property type="entry name" value="HisKA"/>
    <property type="match status" value="1"/>
</dbReference>
<evidence type="ECO:0000313" key="12">
    <source>
        <dbReference type="EMBL" id="MBN7773128.1"/>
    </source>
</evidence>
<dbReference type="Pfam" id="PF02518">
    <property type="entry name" value="HATPase_c"/>
    <property type="match status" value="1"/>
</dbReference>
<keyword evidence="8 9" id="KW-0472">Membrane</keyword>
<evidence type="ECO:0000256" key="1">
    <source>
        <dbReference type="ARBA" id="ARBA00000085"/>
    </source>
</evidence>
<keyword evidence="5" id="KW-0808">Transferase</keyword>
<dbReference type="InterPro" id="IPR004358">
    <property type="entry name" value="Sig_transdc_His_kin-like_C"/>
</dbReference>
<dbReference type="InterPro" id="IPR036890">
    <property type="entry name" value="HATPase_C_sf"/>
</dbReference>
<dbReference type="EMBL" id="JAFJZZ010000002">
    <property type="protein sequence ID" value="MBN7773128.1"/>
    <property type="molecule type" value="Genomic_DNA"/>
</dbReference>
<dbReference type="Pfam" id="PF16736">
    <property type="entry name" value="sCache_like"/>
    <property type="match status" value="1"/>
</dbReference>
<dbReference type="RefSeq" id="WP_206581964.1">
    <property type="nucleotide sequence ID" value="NZ_JAFJZZ010000002.1"/>
</dbReference>
<dbReference type="InterPro" id="IPR005467">
    <property type="entry name" value="His_kinase_dom"/>
</dbReference>
<evidence type="ECO:0000256" key="5">
    <source>
        <dbReference type="ARBA" id="ARBA00022679"/>
    </source>
</evidence>
<dbReference type="Gene3D" id="1.10.287.130">
    <property type="match status" value="1"/>
</dbReference>
<keyword evidence="9" id="KW-1133">Transmembrane helix</keyword>
<dbReference type="SMART" id="SM00091">
    <property type="entry name" value="PAS"/>
    <property type="match status" value="1"/>
</dbReference>
<comment type="subcellular location">
    <subcellularLocation>
        <location evidence="2">Membrane</location>
    </subcellularLocation>
</comment>
<evidence type="ECO:0000256" key="3">
    <source>
        <dbReference type="ARBA" id="ARBA00012438"/>
    </source>
</evidence>
<dbReference type="SUPFAM" id="SSF55874">
    <property type="entry name" value="ATPase domain of HSP90 chaperone/DNA topoisomerase II/histidine kinase"/>
    <property type="match status" value="1"/>
</dbReference>
<gene>
    <name evidence="12" type="ORF">JYB65_07120</name>
</gene>
<evidence type="ECO:0000256" key="7">
    <source>
        <dbReference type="ARBA" id="ARBA00023012"/>
    </source>
</evidence>
<protein>
    <recommendedName>
        <fullName evidence="3">histidine kinase</fullName>
        <ecNumber evidence="3">2.7.13.3</ecNumber>
    </recommendedName>
</protein>
<dbReference type="FunFam" id="1.10.287.130:FF:000001">
    <property type="entry name" value="Two-component sensor histidine kinase"/>
    <property type="match status" value="1"/>
</dbReference>
<dbReference type="InterPro" id="IPR036097">
    <property type="entry name" value="HisK_dim/P_sf"/>
</dbReference>
<evidence type="ECO:0000256" key="8">
    <source>
        <dbReference type="ARBA" id="ARBA00023136"/>
    </source>
</evidence>
<dbReference type="SMART" id="SM00387">
    <property type="entry name" value="HATPase_c"/>
    <property type="match status" value="1"/>
</dbReference>
<evidence type="ECO:0000256" key="6">
    <source>
        <dbReference type="ARBA" id="ARBA00022777"/>
    </source>
</evidence>
<dbReference type="InterPro" id="IPR031967">
    <property type="entry name" value="PhoR_single_Cache-like_dom"/>
</dbReference>
<evidence type="ECO:0000313" key="13">
    <source>
        <dbReference type="Proteomes" id="UP000664545"/>
    </source>
</evidence>
<dbReference type="GO" id="GO:0000155">
    <property type="term" value="F:phosphorelay sensor kinase activity"/>
    <property type="evidence" value="ECO:0007669"/>
    <property type="project" value="InterPro"/>
</dbReference>
<dbReference type="InterPro" id="IPR050351">
    <property type="entry name" value="BphY/WalK/GraS-like"/>
</dbReference>
<dbReference type="Proteomes" id="UP000664545">
    <property type="component" value="Unassembled WGS sequence"/>
</dbReference>
<dbReference type="SUPFAM" id="SSF47384">
    <property type="entry name" value="Homodimeric domain of signal transducing histidine kinase"/>
    <property type="match status" value="1"/>
</dbReference>
<feature type="domain" description="Histidine kinase" evidence="10">
    <location>
        <begin position="347"/>
        <end position="562"/>
    </location>
</feature>
<dbReference type="Pfam" id="PF00512">
    <property type="entry name" value="HisKA"/>
    <property type="match status" value="1"/>
</dbReference>
<evidence type="ECO:0000256" key="4">
    <source>
        <dbReference type="ARBA" id="ARBA00022553"/>
    </source>
</evidence>
<evidence type="ECO:0000256" key="2">
    <source>
        <dbReference type="ARBA" id="ARBA00004370"/>
    </source>
</evidence>
<reference evidence="12" key="1">
    <citation type="submission" date="2021-02" db="EMBL/GenBank/DDBJ databases">
        <title>Abyssanaerobacter marinus gen.nov., sp., nov, anaerobic bacterium isolated from the Onnuri vent field of Indian Ocean and suggestion of Mogibacteriaceae fam. nov., and proposal of reclassification of ambiguous this family's genus member.</title>
        <authorList>
            <person name="Kim Y.J."/>
            <person name="Yang J.-A."/>
        </authorList>
    </citation>
    <scope>NUCLEOTIDE SEQUENCE</scope>
    <source>
        <strain evidence="12">DSM 2634</strain>
    </source>
</reference>
<feature type="domain" description="PAS" evidence="11">
    <location>
        <begin position="221"/>
        <end position="297"/>
    </location>
</feature>
<accession>A0A939IJ12</accession>
<keyword evidence="7" id="KW-0902">Two-component regulatory system</keyword>
<keyword evidence="4" id="KW-0597">Phosphoprotein</keyword>
<dbReference type="GO" id="GO:0005886">
    <property type="term" value="C:plasma membrane"/>
    <property type="evidence" value="ECO:0007669"/>
    <property type="project" value="TreeGrafter"/>
</dbReference>
<dbReference type="Gene3D" id="3.30.450.20">
    <property type="entry name" value="PAS domain"/>
    <property type="match status" value="1"/>
</dbReference>
<evidence type="ECO:0000256" key="9">
    <source>
        <dbReference type="SAM" id="Phobius"/>
    </source>
</evidence>
<dbReference type="PANTHER" id="PTHR45453:SF1">
    <property type="entry name" value="PHOSPHATE REGULON SENSOR PROTEIN PHOR"/>
    <property type="match status" value="1"/>
</dbReference>
<organism evidence="12 13">
    <name type="scientific">Clostridium aminobutyricum</name>
    <dbReference type="NCBI Taxonomy" id="33953"/>
    <lineage>
        <taxon>Bacteria</taxon>
        <taxon>Bacillati</taxon>
        <taxon>Bacillota</taxon>
        <taxon>Clostridia</taxon>
        <taxon>Eubacteriales</taxon>
        <taxon>Clostridiaceae</taxon>
        <taxon>Clostridium</taxon>
    </lineage>
</organism>
<dbReference type="Gene3D" id="3.30.565.10">
    <property type="entry name" value="Histidine kinase-like ATPase, C-terminal domain"/>
    <property type="match status" value="1"/>
</dbReference>
<keyword evidence="9" id="KW-0812">Transmembrane</keyword>
<sequence>MKRRIFISLFILSAISIGITSALVSFIMYSEFYKEMRIEVKQEAKYVAAAANIDSKAFLADVDRISKDRITWIDAQGNVLYDSEENIANMDNHADRPEVKQALLSGEGDSVRMSATLGEQTFYYAIKLNDESIIRVANTKSNVYATLAECLPYVLLVCLFMLFITIFVAKKQTKSIVLPINTMDLEKPLSNDIYDEFAPLLRKLDQQNKTIADTYSALKAERKEFASITENMNEGLLILNAGGEVLFANQKVMNIFSKSREKNTGGHYLTLNRSSEFREAVEEALLGEPSERRLKQNGRCYQLMATPTYENGTENDTELQLSGAVVLVLDITEKEEADKMRREFSSNVSHELKTPLTSISGYAEIMEAGIVKPEDIADFAGKIHTEAKRLIALVADIMKLSKLDEGTIELVPEEVDLRRLAQEVVERLSSQAASLKVSMTFEGPKGPILVKGVRTMLDEMIYNLCENAIKYNHEGGNVTVIVEPAADHHQALLKVSDTGIGIPIEHQDRIFERFYRVDKSHSKETGGTGLGLSIVKHVAKYHQAEIKLESQEGKGTTISVTF</sequence>
<dbReference type="EC" id="2.7.13.3" evidence="3"/>
<dbReference type="InterPro" id="IPR000014">
    <property type="entry name" value="PAS"/>
</dbReference>
<feature type="transmembrane region" description="Helical" evidence="9">
    <location>
        <begin position="6"/>
        <end position="29"/>
    </location>
</feature>
<dbReference type="PROSITE" id="PS50112">
    <property type="entry name" value="PAS"/>
    <property type="match status" value="1"/>
</dbReference>
<dbReference type="GO" id="GO:0004721">
    <property type="term" value="F:phosphoprotein phosphatase activity"/>
    <property type="evidence" value="ECO:0007669"/>
    <property type="project" value="TreeGrafter"/>
</dbReference>
<dbReference type="SMART" id="SM00388">
    <property type="entry name" value="HisKA"/>
    <property type="match status" value="1"/>
</dbReference>
<dbReference type="PROSITE" id="PS50109">
    <property type="entry name" value="HIS_KIN"/>
    <property type="match status" value="1"/>
</dbReference>
<evidence type="ECO:0000259" key="11">
    <source>
        <dbReference type="PROSITE" id="PS50112"/>
    </source>
</evidence>
<keyword evidence="13" id="KW-1185">Reference proteome</keyword>
<comment type="catalytic activity">
    <reaction evidence="1">
        <text>ATP + protein L-histidine = ADP + protein N-phospho-L-histidine.</text>
        <dbReference type="EC" id="2.7.13.3"/>
    </reaction>
</comment>
<feature type="transmembrane region" description="Helical" evidence="9">
    <location>
        <begin position="150"/>
        <end position="169"/>
    </location>
</feature>
<dbReference type="InterPro" id="IPR035965">
    <property type="entry name" value="PAS-like_dom_sf"/>
</dbReference>
<dbReference type="PRINTS" id="PR00344">
    <property type="entry name" value="BCTRLSENSOR"/>
</dbReference>
<dbReference type="GO" id="GO:0016036">
    <property type="term" value="P:cellular response to phosphate starvation"/>
    <property type="evidence" value="ECO:0007669"/>
    <property type="project" value="TreeGrafter"/>
</dbReference>
<dbReference type="CDD" id="cd00075">
    <property type="entry name" value="HATPase"/>
    <property type="match status" value="1"/>
</dbReference>
<proteinExistence type="predicted"/>
<comment type="caution">
    <text evidence="12">The sequence shown here is derived from an EMBL/GenBank/DDBJ whole genome shotgun (WGS) entry which is preliminary data.</text>
</comment>
<name>A0A939IJ12_CLOAM</name>